<protein>
    <submittedName>
        <fullName evidence="1">Uncharacterized protein</fullName>
    </submittedName>
</protein>
<dbReference type="EMBL" id="CP059572">
    <property type="protein sequence ID" value="QXJ25910.1"/>
    <property type="molecule type" value="Genomic_DNA"/>
</dbReference>
<keyword evidence="2" id="KW-1185">Reference proteome</keyword>
<organism evidence="1 2">
    <name type="scientific">Actinomadura graeca</name>
    <dbReference type="NCBI Taxonomy" id="2750812"/>
    <lineage>
        <taxon>Bacteria</taxon>
        <taxon>Bacillati</taxon>
        <taxon>Actinomycetota</taxon>
        <taxon>Actinomycetes</taxon>
        <taxon>Streptosporangiales</taxon>
        <taxon>Thermomonosporaceae</taxon>
        <taxon>Actinomadura</taxon>
    </lineage>
</organism>
<proteinExistence type="predicted"/>
<gene>
    <name evidence="1" type="ORF">AGRA3207_007479</name>
</gene>
<accession>A0ABX8R4F3</accession>
<sequence>MPGPGVFFPRSLTEPEPYCADPARYGHGFGDPRDAEPMRLRAGYAGSEAQILGDWPVGSYSLQELRQAGRELSPEDHLTCPGAQIYIPLGER</sequence>
<dbReference type="Proteomes" id="UP001049518">
    <property type="component" value="Chromosome"/>
</dbReference>
<reference evidence="1" key="1">
    <citation type="submission" date="2020-07" db="EMBL/GenBank/DDBJ databases">
        <authorList>
            <person name="Tarantini F.S."/>
            <person name="Hong K.W."/>
            <person name="Chan K.G."/>
        </authorList>
    </citation>
    <scope>NUCLEOTIDE SEQUENCE</scope>
    <source>
        <strain evidence="1">32-07</strain>
    </source>
</reference>
<dbReference type="RefSeq" id="WP_231332125.1">
    <property type="nucleotide sequence ID" value="NZ_CP059572.1"/>
</dbReference>
<name>A0ABX8R4F3_9ACTN</name>
<evidence type="ECO:0000313" key="1">
    <source>
        <dbReference type="EMBL" id="QXJ25910.1"/>
    </source>
</evidence>
<evidence type="ECO:0000313" key="2">
    <source>
        <dbReference type="Proteomes" id="UP001049518"/>
    </source>
</evidence>